<evidence type="ECO:0000313" key="2">
    <source>
        <dbReference type="EMBL" id="RCI08294.1"/>
    </source>
</evidence>
<dbReference type="AlphaFoldDB" id="A0A367L1K2"/>
<proteinExistence type="predicted"/>
<accession>A0A367L1K2</accession>
<dbReference type="Proteomes" id="UP000253664">
    <property type="component" value="Unassembled WGS sequence"/>
</dbReference>
<evidence type="ECO:0000313" key="3">
    <source>
        <dbReference type="EMBL" id="RCI08304.1"/>
    </source>
</evidence>
<dbReference type="EMBL" id="LKCN02000020">
    <property type="protein sequence ID" value="RCI08304.1"/>
    <property type="molecule type" value="Genomic_DNA"/>
</dbReference>
<evidence type="ECO:0000256" key="1">
    <source>
        <dbReference type="SAM" id="MobiDB-lite"/>
    </source>
</evidence>
<feature type="region of interest" description="Disordered" evidence="1">
    <location>
        <begin position="1"/>
        <end position="58"/>
    </location>
</feature>
<reference evidence="2 4" key="1">
    <citation type="journal article" date="2015" name="BMC Genomics">
        <title>Insights from the genome of Ophiocordyceps polyrhachis-furcata to pathogenicity and host specificity in insect fungi.</title>
        <authorList>
            <person name="Wichadakul D."/>
            <person name="Kobmoo N."/>
            <person name="Ingsriswang S."/>
            <person name="Tangphatsornruang S."/>
            <person name="Chantasingh D."/>
            <person name="Luangsa-ard J.J."/>
            <person name="Eurwilaichitr L."/>
        </authorList>
    </citation>
    <scope>NUCLEOTIDE SEQUENCE [LARGE SCALE GENOMIC DNA]</scope>
    <source>
        <strain evidence="2 4">BCC 54312</strain>
    </source>
</reference>
<evidence type="ECO:0000313" key="4">
    <source>
        <dbReference type="Proteomes" id="UP000253664"/>
    </source>
</evidence>
<comment type="caution">
    <text evidence="2">The sequence shown here is derived from an EMBL/GenBank/DDBJ whole genome shotgun (WGS) entry which is preliminary data.</text>
</comment>
<gene>
    <name evidence="3" type="ORF">L249_8367</name>
    <name evidence="2" type="ORF">L249_8368</name>
</gene>
<name>A0A367L1K2_9HYPO</name>
<keyword evidence="4" id="KW-1185">Reference proteome</keyword>
<feature type="compositionally biased region" description="Basic and acidic residues" evidence="1">
    <location>
        <begin position="35"/>
        <end position="58"/>
    </location>
</feature>
<protein>
    <submittedName>
        <fullName evidence="2">Uncharacterized protein</fullName>
    </submittedName>
</protein>
<reference evidence="2" key="2">
    <citation type="submission" date="2017-10" db="EMBL/GenBank/DDBJ databases">
        <title>A genome scan of diversifying selection in the zombie-ant fungus Ophiocordyceps unilateralis complex supports a role of enterotoxins in coevolution and host-specificity.</title>
        <authorList>
            <person name="Kobmoo N."/>
            <person name="Wichadakul D."/>
            <person name="Arnamnart N."/>
            <person name="Rodriguez De La Vega R.C."/>
            <person name="Luangsa-Ard J.-J."/>
            <person name="Giraud T."/>
        </authorList>
    </citation>
    <scope>NUCLEOTIDE SEQUENCE</scope>
    <source>
        <strain evidence="2">BCC 54312</strain>
    </source>
</reference>
<dbReference type="EMBL" id="LKCN02000020">
    <property type="protein sequence ID" value="RCI08294.1"/>
    <property type="molecule type" value="Genomic_DNA"/>
</dbReference>
<feature type="non-terminal residue" evidence="2">
    <location>
        <position position="123"/>
    </location>
</feature>
<organism evidence="2 4">
    <name type="scientific">Ophiocordyceps polyrhachis-furcata BCC 54312</name>
    <dbReference type="NCBI Taxonomy" id="1330021"/>
    <lineage>
        <taxon>Eukaryota</taxon>
        <taxon>Fungi</taxon>
        <taxon>Dikarya</taxon>
        <taxon>Ascomycota</taxon>
        <taxon>Pezizomycotina</taxon>
        <taxon>Sordariomycetes</taxon>
        <taxon>Hypocreomycetidae</taxon>
        <taxon>Hypocreales</taxon>
        <taxon>Ophiocordycipitaceae</taxon>
        <taxon>Ophiocordyceps</taxon>
    </lineage>
</organism>
<sequence>MGYRAQGPLQFLPNKKGIHSHVGRDGPNEVICGAKGKEEGGEKEVEMDKELTNREGDHNWRQERWENPPSFIDNFSGIKTCTCQSDRSDRSDPMTPAMTAMTRPLWPLICFKSNYKLIPYPFK</sequence>